<proteinExistence type="predicted"/>
<feature type="compositionally biased region" description="Basic and acidic residues" evidence="1">
    <location>
        <begin position="214"/>
        <end position="240"/>
    </location>
</feature>
<feature type="compositionally biased region" description="Acidic residues" evidence="1">
    <location>
        <begin position="376"/>
        <end position="386"/>
    </location>
</feature>
<sequence length="494" mass="54600">MADLEPVQPSLCQRICCCMTTSAKEPPVQLIRSGALDVPRVANGHISAAENTIDGFEDINLSSVETGTKGDSSEPSRNSAIRRCCRCLPTPHLTRASYGSCGPDDPCVITHLGVIARSHHFQIQDVISISTNVIEEVDEAELSRLRLHPSCEILLPEKSATKEPLPFEAEQPPEAELSRLRLHPSCEILLPEKSATKEPLPFDAEQPPSEDDDDHRNFYDAREERDDHDRNEADNDDKGIVARQHSIIVVEQDDVSLSMMEMPSTSTATDDRRKSKSEEEETITEETVRENEFSESEKELESEISSAKLEESPKITQNPRDSAGPSVIKIVPKEDVESDTDDEIILAAHVTSTAKRPYEPPSIPTTKSIMYADTSSSDDDSGDEDSREIMPPVQRSQRFTNIDQLRTDQTINGLGDSQSTLVDDTIKNRMDSSSSSEDELIREARKRASKEDNGGAAVTKIIVRDNGLPDVLTSGNGKMNAETITDEEFSEKLI</sequence>
<reference evidence="2 3" key="1">
    <citation type="submission" date="2019-10" db="EMBL/GenBank/DDBJ databases">
        <title>Assembly and Annotation for the nematode Trichostrongylus colubriformis.</title>
        <authorList>
            <person name="Martin J."/>
        </authorList>
    </citation>
    <scope>NUCLEOTIDE SEQUENCE [LARGE SCALE GENOMIC DNA]</scope>
    <source>
        <strain evidence="2">G859</strain>
        <tissue evidence="2">Whole worm</tissue>
    </source>
</reference>
<dbReference type="AlphaFoldDB" id="A0AAN8EZ48"/>
<evidence type="ECO:0000313" key="2">
    <source>
        <dbReference type="EMBL" id="KAK5968947.1"/>
    </source>
</evidence>
<evidence type="ECO:0000256" key="1">
    <source>
        <dbReference type="SAM" id="MobiDB-lite"/>
    </source>
</evidence>
<evidence type="ECO:0000313" key="3">
    <source>
        <dbReference type="Proteomes" id="UP001331761"/>
    </source>
</evidence>
<name>A0AAN8EZ48_TRICO</name>
<feature type="region of interest" description="Disordered" evidence="1">
    <location>
        <begin position="468"/>
        <end position="494"/>
    </location>
</feature>
<dbReference type="EMBL" id="WIXE01020799">
    <property type="protein sequence ID" value="KAK5968947.1"/>
    <property type="molecule type" value="Genomic_DNA"/>
</dbReference>
<feature type="region of interest" description="Disordered" evidence="1">
    <location>
        <begin position="352"/>
        <end position="454"/>
    </location>
</feature>
<protein>
    <submittedName>
        <fullName evidence="2">Uncharacterized protein</fullName>
    </submittedName>
</protein>
<feature type="region of interest" description="Disordered" evidence="1">
    <location>
        <begin position="191"/>
        <end position="327"/>
    </location>
</feature>
<feature type="compositionally biased region" description="Basic and acidic residues" evidence="1">
    <location>
        <begin position="286"/>
        <end position="301"/>
    </location>
</feature>
<accession>A0AAN8EZ48</accession>
<feature type="compositionally biased region" description="Acidic residues" evidence="1">
    <location>
        <begin position="484"/>
        <end position="494"/>
    </location>
</feature>
<feature type="compositionally biased region" description="Polar residues" evidence="1">
    <location>
        <begin position="394"/>
        <end position="422"/>
    </location>
</feature>
<keyword evidence="3" id="KW-1185">Reference proteome</keyword>
<gene>
    <name evidence="2" type="ORF">GCK32_011179</name>
</gene>
<organism evidence="2 3">
    <name type="scientific">Trichostrongylus colubriformis</name>
    <name type="common">Black scour worm</name>
    <dbReference type="NCBI Taxonomy" id="6319"/>
    <lineage>
        <taxon>Eukaryota</taxon>
        <taxon>Metazoa</taxon>
        <taxon>Ecdysozoa</taxon>
        <taxon>Nematoda</taxon>
        <taxon>Chromadorea</taxon>
        <taxon>Rhabditida</taxon>
        <taxon>Rhabditina</taxon>
        <taxon>Rhabditomorpha</taxon>
        <taxon>Strongyloidea</taxon>
        <taxon>Trichostrongylidae</taxon>
        <taxon>Trichostrongylus</taxon>
    </lineage>
</organism>
<dbReference type="Proteomes" id="UP001331761">
    <property type="component" value="Unassembled WGS sequence"/>
</dbReference>
<comment type="caution">
    <text evidence="2">The sequence shown here is derived from an EMBL/GenBank/DDBJ whole genome shotgun (WGS) entry which is preliminary data.</text>
</comment>